<dbReference type="InterPro" id="IPR050130">
    <property type="entry name" value="ClpA_ClpB"/>
</dbReference>
<evidence type="ECO:0000313" key="13">
    <source>
        <dbReference type="EMBL" id="EDP45817.1"/>
    </source>
</evidence>
<evidence type="ECO:0000256" key="10">
    <source>
        <dbReference type="RuleBase" id="RU004432"/>
    </source>
</evidence>
<feature type="domain" description="Clp R" evidence="12">
    <location>
        <begin position="3"/>
        <end position="147"/>
    </location>
</feature>
<dbReference type="InterPro" id="IPR028299">
    <property type="entry name" value="ClpA/B_CS2"/>
</dbReference>
<keyword evidence="3 9" id="KW-0677">Repeat</keyword>
<dbReference type="PANTHER" id="PTHR11638">
    <property type="entry name" value="ATP-DEPENDENT CLP PROTEASE"/>
    <property type="match status" value="1"/>
</dbReference>
<dbReference type="FunFam" id="3.40.50.300:FF:000010">
    <property type="entry name" value="Chaperone clpB 1, putative"/>
    <property type="match status" value="1"/>
</dbReference>
<dbReference type="Gene3D" id="1.10.1780.10">
    <property type="entry name" value="Clp, N-terminal domain"/>
    <property type="match status" value="1"/>
</dbReference>
<comment type="subcellular location">
    <subcellularLocation>
        <location evidence="11">Cytoplasm</location>
    </subcellularLocation>
</comment>
<name>A8PQ15_9COXI</name>
<dbReference type="PANTHER" id="PTHR11638:SF18">
    <property type="entry name" value="HEAT SHOCK PROTEIN 104"/>
    <property type="match status" value="1"/>
</dbReference>
<accession>A8PQ15</accession>
<evidence type="ECO:0000256" key="5">
    <source>
        <dbReference type="ARBA" id="ARBA00022840"/>
    </source>
</evidence>
<dbReference type="GO" id="GO:0034605">
    <property type="term" value="P:cellular response to heat"/>
    <property type="evidence" value="ECO:0007669"/>
    <property type="project" value="TreeGrafter"/>
</dbReference>
<dbReference type="FunFam" id="3.40.50.300:FF:000120">
    <property type="entry name" value="ATP-dependent chaperone ClpB"/>
    <property type="match status" value="1"/>
</dbReference>
<keyword evidence="5 10" id="KW-0067">ATP-binding</keyword>
<organism evidence="14 15">
    <name type="scientific">Rickettsiella grylli</name>
    <dbReference type="NCBI Taxonomy" id="59196"/>
    <lineage>
        <taxon>Bacteria</taxon>
        <taxon>Pseudomonadati</taxon>
        <taxon>Pseudomonadota</taxon>
        <taxon>Gammaproteobacteria</taxon>
        <taxon>Legionellales</taxon>
        <taxon>Coxiellaceae</taxon>
        <taxon>Rickettsiella</taxon>
    </lineage>
</organism>
<evidence type="ECO:0000313" key="14">
    <source>
        <dbReference type="EMBL" id="EDP46523.1"/>
    </source>
</evidence>
<comment type="similarity">
    <text evidence="1 10">Belongs to the ClpA/ClpB family.</text>
</comment>
<reference evidence="14 15" key="1">
    <citation type="submission" date="2006-04" db="EMBL/GenBank/DDBJ databases">
        <authorList>
            <person name="Seshadri R."/>
            <person name="Federici B.A."/>
        </authorList>
    </citation>
    <scope>NUCLEOTIDE SEQUENCE [LARGE SCALE GENOMIC DNA]</scope>
</reference>
<dbReference type="GO" id="GO:0005737">
    <property type="term" value="C:cytoplasm"/>
    <property type="evidence" value="ECO:0007669"/>
    <property type="project" value="UniProtKB-SubCell"/>
</dbReference>
<dbReference type="SMART" id="SM01086">
    <property type="entry name" value="ClpB_D2-small"/>
    <property type="match status" value="1"/>
</dbReference>
<dbReference type="Pfam" id="PF02861">
    <property type="entry name" value="Clp_N"/>
    <property type="match status" value="1"/>
</dbReference>
<dbReference type="InterPro" id="IPR041546">
    <property type="entry name" value="ClpA/ClpB_AAA_lid"/>
</dbReference>
<keyword evidence="6 11" id="KW-0175">Coiled coil</keyword>
<dbReference type="Pfam" id="PF07724">
    <property type="entry name" value="AAA_2"/>
    <property type="match status" value="1"/>
</dbReference>
<evidence type="ECO:0000256" key="4">
    <source>
        <dbReference type="ARBA" id="ARBA00022741"/>
    </source>
</evidence>
<feature type="coiled-coil region" evidence="11">
    <location>
        <begin position="413"/>
        <end position="493"/>
    </location>
</feature>
<dbReference type="OrthoDB" id="9803641at2"/>
<keyword evidence="15" id="KW-1185">Reference proteome</keyword>
<dbReference type="InterPro" id="IPR036628">
    <property type="entry name" value="Clp_N_dom_sf"/>
</dbReference>
<evidence type="ECO:0000256" key="7">
    <source>
        <dbReference type="ARBA" id="ARBA00023186"/>
    </source>
</evidence>
<dbReference type="CDD" id="cd00009">
    <property type="entry name" value="AAA"/>
    <property type="match status" value="1"/>
</dbReference>
<dbReference type="EMBL" id="AAQJ02000001">
    <property type="protein sequence ID" value="EDP46523.1"/>
    <property type="molecule type" value="Genomic_DNA"/>
</dbReference>
<dbReference type="InterPro" id="IPR004176">
    <property type="entry name" value="Clp_R_N"/>
</dbReference>
<comment type="caution">
    <text evidence="14">The sequence shown here is derived from an EMBL/GenBank/DDBJ whole genome shotgun (WGS) entry which is preliminary data.</text>
</comment>
<evidence type="ECO:0000256" key="3">
    <source>
        <dbReference type="ARBA" id="ARBA00022737"/>
    </source>
</evidence>
<dbReference type="InterPro" id="IPR003593">
    <property type="entry name" value="AAA+_ATPase"/>
</dbReference>
<dbReference type="STRING" id="59196.RICGR_1412"/>
<dbReference type="InterPro" id="IPR027417">
    <property type="entry name" value="P-loop_NTPase"/>
</dbReference>
<dbReference type="Gene3D" id="3.40.50.300">
    <property type="entry name" value="P-loop containing nucleotide triphosphate hydrolases"/>
    <property type="match status" value="3"/>
</dbReference>
<dbReference type="PROSITE" id="PS00870">
    <property type="entry name" value="CLPAB_1"/>
    <property type="match status" value="1"/>
</dbReference>
<evidence type="ECO:0000256" key="9">
    <source>
        <dbReference type="PROSITE-ProRule" id="PRU01251"/>
    </source>
</evidence>
<dbReference type="PROSITE" id="PS00871">
    <property type="entry name" value="CLPAB_2"/>
    <property type="match status" value="1"/>
</dbReference>
<dbReference type="SUPFAM" id="SSF52540">
    <property type="entry name" value="P-loop containing nucleoside triphosphate hydrolases"/>
    <property type="match status" value="2"/>
</dbReference>
<dbReference type="NCBIfam" id="NF008118">
    <property type="entry name" value="PRK10865.1"/>
    <property type="match status" value="1"/>
</dbReference>
<comment type="function">
    <text evidence="11">Part of a stress-induced multi-chaperone system, it is involved in the recovery of the cell from heat-induced damage, in cooperation with DnaK, DnaJ and GrpE.</text>
</comment>
<comment type="subunit">
    <text evidence="11">Homohexamer; The oligomerization is ATP-dependent.</text>
</comment>
<dbReference type="RefSeq" id="WP_006034805.1">
    <property type="nucleotide sequence ID" value="NZ_AAQJ02000001.1"/>
</dbReference>
<dbReference type="Gene3D" id="1.10.8.60">
    <property type="match status" value="1"/>
</dbReference>
<dbReference type="PROSITE" id="PS51903">
    <property type="entry name" value="CLP_R"/>
    <property type="match status" value="1"/>
</dbReference>
<dbReference type="SMART" id="SM00382">
    <property type="entry name" value="AAA"/>
    <property type="match status" value="2"/>
</dbReference>
<dbReference type="Pfam" id="PF10431">
    <property type="entry name" value="ClpB_D2-small"/>
    <property type="match status" value="1"/>
</dbReference>
<dbReference type="InterPro" id="IPR017730">
    <property type="entry name" value="Chaperonin_ClpB"/>
</dbReference>
<keyword evidence="4 10" id="KW-0547">Nucleotide-binding</keyword>
<dbReference type="GO" id="GO:0042026">
    <property type="term" value="P:protein refolding"/>
    <property type="evidence" value="ECO:0007669"/>
    <property type="project" value="UniProtKB-UniRule"/>
</dbReference>
<proteinExistence type="inferred from homology"/>
<keyword evidence="11" id="KW-0346">Stress response</keyword>
<evidence type="ECO:0000256" key="1">
    <source>
        <dbReference type="ARBA" id="ARBA00008675"/>
    </source>
</evidence>
<comment type="subunit">
    <text evidence="8">Homohexamer. The oligomerization is ATP-dependent.</text>
</comment>
<dbReference type="PRINTS" id="PR00300">
    <property type="entry name" value="CLPPROTEASEA"/>
</dbReference>
<dbReference type="GO" id="GO:0016887">
    <property type="term" value="F:ATP hydrolysis activity"/>
    <property type="evidence" value="ECO:0007669"/>
    <property type="project" value="InterPro"/>
</dbReference>
<protein>
    <recommendedName>
        <fullName evidence="2 11">Chaperone protein ClpB</fullName>
    </recommendedName>
</protein>
<dbReference type="InterPro" id="IPR003959">
    <property type="entry name" value="ATPase_AAA_core"/>
</dbReference>
<dbReference type="NCBIfam" id="TIGR03346">
    <property type="entry name" value="chaperone_ClpB"/>
    <property type="match status" value="1"/>
</dbReference>
<dbReference type="InterPro" id="IPR019489">
    <property type="entry name" value="Clp_ATPase_C"/>
</dbReference>
<dbReference type="eggNOG" id="COG0542">
    <property type="taxonomic scope" value="Bacteria"/>
</dbReference>
<dbReference type="FunFam" id="1.10.8.60:FF:000017">
    <property type="entry name" value="ATP-dependent chaperone ClpB"/>
    <property type="match status" value="1"/>
</dbReference>
<dbReference type="EMBL" id="AAQJ02000001">
    <property type="protein sequence ID" value="EDP45817.1"/>
    <property type="molecule type" value="Genomic_DNA"/>
</dbReference>
<keyword evidence="11" id="KW-0963">Cytoplasm</keyword>
<dbReference type="InterPro" id="IPR018368">
    <property type="entry name" value="ClpA/B_CS1"/>
</dbReference>
<dbReference type="Proteomes" id="UP000054075">
    <property type="component" value="Unassembled WGS sequence"/>
</dbReference>
<gene>
    <name evidence="11 14" type="primary">clpB</name>
    <name evidence="14" type="ORF">RICGR_1412</name>
    <name evidence="13" type="ORF">RICGR_1549</name>
</gene>
<keyword evidence="7 10" id="KW-0143">Chaperone</keyword>
<evidence type="ECO:0000259" key="12">
    <source>
        <dbReference type="PROSITE" id="PS51903"/>
    </source>
</evidence>
<evidence type="ECO:0000256" key="8">
    <source>
        <dbReference type="ARBA" id="ARBA00026057"/>
    </source>
</evidence>
<dbReference type="GO" id="GO:0005524">
    <property type="term" value="F:ATP binding"/>
    <property type="evidence" value="ECO:0007669"/>
    <property type="project" value="UniProtKB-UniRule"/>
</dbReference>
<dbReference type="Pfam" id="PF17871">
    <property type="entry name" value="AAA_lid_9"/>
    <property type="match status" value="1"/>
</dbReference>
<reference evidence="14 15" key="2">
    <citation type="submission" date="2007-10" db="EMBL/GenBank/DDBJ databases">
        <authorList>
            <person name="Myers G.S."/>
        </authorList>
    </citation>
    <scope>NUCLEOTIDE SEQUENCE [LARGE SCALE GENOMIC DNA]</scope>
</reference>
<sequence>MSLNKLTSQFQNALAESQSIAIGHDNAFIEPIHLMSALLRQEKGTVRPLLSKANVNLNQLTKSVDEAIAHLPSVETSTPGEIYPSKDFTRLLNITDKFAQQRQDEYLSSELFVLAAVGDKSILGELLRKAGADKTMIEQAIKDIRGGETVNDPEAEGRRGALEKYTIDLTTQASQGKLDPVIGRDDVIRRTIQVLQRRTKNNPVLIGEPGVGKTAVVEGLAQRIVNHEVPEGLRNKRLLALDIGSLIAGAKYRGEFEERLKAVLNELAKQEGQIILFIDELHTMVGAGKAEGAMDAGNMLKPALARGQLHCIGATTLNEYRNYIEKDAALERRFQKILVDEPNVEDTIAILRGLKQRYEIHHGVEIMDSAIVAAATLSHRYISDRNLPDKAIDLIDEAASRIRIEIDSKPEKLDRLDRRLIQLKIEREALKKETDESSKIRLKNLDNEITELSKKYADLNEIWKAEKATLQGEQKIKSELEKAQFELEKARRSGDLNRMSELQYGHIPALEKKLVAAQKIEKKEQPALIRNKVSEKEIAEIVSQWTGIPVAKMLEGEREKLLQMEDALHKRVVGQDEAISVVANAIRRSRAGLSDPNRPIGSFIFSGPTGVGKTEVCKALAGFLFDSDEAMVRLDMSEFMEKHSVARLIGAPPGYVGYEEGGYLTEAVRRKPYSVVLLDEIEKAHADVFNILLQVLEDGRLTDSHGRTVDFRNTVIVMTSNLGSQIIQEFTSKQDYAALKSTLMDIIAQHFRPEFINRVDEVVVFHALNETQIHSITKIQLQRLRQRLGERDLHLEVSEAAINHIAKMGYDPVYGARPLKRTIQQELENPIAKEMLEEKFLPGDKIFVDYSDDKIKLTAKKQRQKMRK</sequence>
<dbReference type="InterPro" id="IPR001270">
    <property type="entry name" value="ClpA/B"/>
</dbReference>
<dbReference type="Pfam" id="PF00004">
    <property type="entry name" value="AAA"/>
    <property type="match status" value="1"/>
</dbReference>
<evidence type="ECO:0000256" key="6">
    <source>
        <dbReference type="ARBA" id="ARBA00023054"/>
    </source>
</evidence>
<evidence type="ECO:0000313" key="15">
    <source>
        <dbReference type="Proteomes" id="UP000054075"/>
    </source>
</evidence>
<dbReference type="AlphaFoldDB" id="A8PQ15"/>
<dbReference type="FunFam" id="3.40.50.300:FF:000025">
    <property type="entry name" value="ATP-dependent Clp protease subunit"/>
    <property type="match status" value="1"/>
</dbReference>
<evidence type="ECO:0000256" key="2">
    <source>
        <dbReference type="ARBA" id="ARBA00017574"/>
    </source>
</evidence>
<evidence type="ECO:0000256" key="11">
    <source>
        <dbReference type="RuleBase" id="RU362034"/>
    </source>
</evidence>
<dbReference type="CDD" id="cd19499">
    <property type="entry name" value="RecA-like_ClpB_Hsp104-like"/>
    <property type="match status" value="1"/>
</dbReference>
<dbReference type="SUPFAM" id="SSF81923">
    <property type="entry name" value="Double Clp-N motif"/>
    <property type="match status" value="1"/>
</dbReference>